<dbReference type="RefSeq" id="WP_149278483.1">
    <property type="nucleotide sequence ID" value="NZ_CP043506.1"/>
</dbReference>
<dbReference type="GO" id="GO:0016705">
    <property type="term" value="F:oxidoreductase activity, acting on paired donors, with incorporation or reduction of molecular oxygen"/>
    <property type="evidence" value="ECO:0007669"/>
    <property type="project" value="InterPro"/>
</dbReference>
<protein>
    <submittedName>
        <fullName evidence="2">LLM class flavin-dependent oxidoreductase</fullName>
    </submittedName>
</protein>
<feature type="domain" description="Luciferase-like" evidence="1">
    <location>
        <begin position="10"/>
        <end position="240"/>
    </location>
</feature>
<dbReference type="SUPFAM" id="SSF51679">
    <property type="entry name" value="Bacterial luciferase-like"/>
    <property type="match status" value="1"/>
</dbReference>
<name>A0A5C1YLF2_9PROT</name>
<evidence type="ECO:0000259" key="1">
    <source>
        <dbReference type="Pfam" id="PF00296"/>
    </source>
</evidence>
<dbReference type="EMBL" id="CP043506">
    <property type="protein sequence ID" value="QEO16803.1"/>
    <property type="molecule type" value="Genomic_DNA"/>
</dbReference>
<evidence type="ECO:0000313" key="2">
    <source>
        <dbReference type="EMBL" id="QEO16803.1"/>
    </source>
</evidence>
<dbReference type="Proteomes" id="UP000324536">
    <property type="component" value="Chromosome"/>
</dbReference>
<dbReference type="InterPro" id="IPR050766">
    <property type="entry name" value="Bact_Lucif_Oxidored"/>
</dbReference>
<dbReference type="AlphaFoldDB" id="A0A5C1YLF2"/>
<keyword evidence="3" id="KW-1185">Reference proteome</keyword>
<gene>
    <name evidence="2" type="ORF">FLP30_02715</name>
</gene>
<organism evidence="2 3">
    <name type="scientific">Acetobacter vaccinii</name>
    <dbReference type="NCBI Taxonomy" id="2592655"/>
    <lineage>
        <taxon>Bacteria</taxon>
        <taxon>Pseudomonadati</taxon>
        <taxon>Pseudomonadota</taxon>
        <taxon>Alphaproteobacteria</taxon>
        <taxon>Acetobacterales</taxon>
        <taxon>Acetobacteraceae</taxon>
        <taxon>Acetobacter</taxon>
    </lineage>
</organism>
<dbReference type="Pfam" id="PF00296">
    <property type="entry name" value="Bac_luciferase"/>
    <property type="match status" value="1"/>
</dbReference>
<sequence>MKRSFRLGFLTHVSADSTPQQTYDGLTRLFVAAEKLGFQSGWIAQHHLSRGTGLSPSPLVLLSAIAAHTKRIHLATGVTVLPFEHPLRLAEDASVLNVLSNGRVQLGLGSGGANIAAFPAFDVEYANRAALFQRGQESLQTCLEGTGRYKGLEPVGAGLGDRLWHSHSTTEGAVYAAEQANGLLLGTAVHNPASVQKPLAEAYLDAWTHAVPPRLGIIRAVFPAASKQDAQDVLAPDLAPFGDWLRRENIAQGELNTADIIRLLNVHHGSPDDIEESLRNDPALFQYLSDFVVVVQSASSTIDDAIGRLEIIAREIAPRFGWQPDAA</sequence>
<accession>A0A5C1YLF2</accession>
<dbReference type="KEGG" id="acek:FLP30_02715"/>
<dbReference type="GO" id="GO:0005829">
    <property type="term" value="C:cytosol"/>
    <property type="evidence" value="ECO:0007669"/>
    <property type="project" value="TreeGrafter"/>
</dbReference>
<dbReference type="InterPro" id="IPR036661">
    <property type="entry name" value="Luciferase-like_sf"/>
</dbReference>
<reference evidence="2 3" key="1">
    <citation type="submission" date="2019-09" db="EMBL/GenBank/DDBJ databases">
        <title>Genome sequencing of strain KACC 21233.</title>
        <authorList>
            <person name="Heo J."/>
            <person name="Kim S.-J."/>
            <person name="Kim J.-S."/>
            <person name="Hong S.-B."/>
            <person name="Kwon S.-W."/>
        </authorList>
    </citation>
    <scope>NUCLEOTIDE SEQUENCE [LARGE SCALE GENOMIC DNA]</scope>
    <source>
        <strain evidence="2 3">KACC 21233</strain>
    </source>
</reference>
<dbReference type="PANTHER" id="PTHR30137">
    <property type="entry name" value="LUCIFERASE-LIKE MONOOXYGENASE"/>
    <property type="match status" value="1"/>
</dbReference>
<dbReference type="PANTHER" id="PTHR30137:SF15">
    <property type="entry name" value="BLL6902 PROTEIN"/>
    <property type="match status" value="1"/>
</dbReference>
<dbReference type="Gene3D" id="3.20.20.30">
    <property type="entry name" value="Luciferase-like domain"/>
    <property type="match status" value="1"/>
</dbReference>
<evidence type="ECO:0000313" key="3">
    <source>
        <dbReference type="Proteomes" id="UP000324536"/>
    </source>
</evidence>
<dbReference type="InterPro" id="IPR011251">
    <property type="entry name" value="Luciferase-like_dom"/>
</dbReference>
<dbReference type="OrthoDB" id="9780518at2"/>
<proteinExistence type="predicted"/>